<accession>A0A6A5TYF0</accession>
<proteinExistence type="predicted"/>
<protein>
    <submittedName>
        <fullName evidence="2">Uncharacterized protein</fullName>
    </submittedName>
</protein>
<feature type="compositionally biased region" description="Basic and acidic residues" evidence="1">
    <location>
        <begin position="1"/>
        <end position="18"/>
    </location>
</feature>
<gene>
    <name evidence="2" type="ORF">CC80DRAFT_547816</name>
</gene>
<name>A0A6A5TYF0_9PLEO</name>
<feature type="region of interest" description="Disordered" evidence="1">
    <location>
        <begin position="1"/>
        <end position="21"/>
    </location>
</feature>
<evidence type="ECO:0000256" key="1">
    <source>
        <dbReference type="SAM" id="MobiDB-lite"/>
    </source>
</evidence>
<dbReference type="EMBL" id="ML976990">
    <property type="protein sequence ID" value="KAF1957100.1"/>
    <property type="molecule type" value="Genomic_DNA"/>
</dbReference>
<dbReference type="AlphaFoldDB" id="A0A6A5TYF0"/>
<keyword evidence="3" id="KW-1185">Reference proteome</keyword>
<evidence type="ECO:0000313" key="2">
    <source>
        <dbReference type="EMBL" id="KAF1957100.1"/>
    </source>
</evidence>
<sequence>MHHMTEKVDHQNTHRHFDQNAQDEDVVADPWQSRNTLQTNSTGDGAFMVSVALTRANHMLLAHKALKKTDLGAETEQLRDIRPKRINTTVFIGNISSHLEPGKASSYTMLMKTFEHGYLTQTLLEWRLRRDEVLGYSSELQELRDDLVSFINKNDETFGPCAVPSYPNGVVEMFRGCIAHSYHDHELYEEMLRRYEIDAAHARKTTRVI</sequence>
<evidence type="ECO:0000313" key="3">
    <source>
        <dbReference type="Proteomes" id="UP000800035"/>
    </source>
</evidence>
<organism evidence="2 3">
    <name type="scientific">Byssothecium circinans</name>
    <dbReference type="NCBI Taxonomy" id="147558"/>
    <lineage>
        <taxon>Eukaryota</taxon>
        <taxon>Fungi</taxon>
        <taxon>Dikarya</taxon>
        <taxon>Ascomycota</taxon>
        <taxon>Pezizomycotina</taxon>
        <taxon>Dothideomycetes</taxon>
        <taxon>Pleosporomycetidae</taxon>
        <taxon>Pleosporales</taxon>
        <taxon>Massarineae</taxon>
        <taxon>Massarinaceae</taxon>
        <taxon>Byssothecium</taxon>
    </lineage>
</organism>
<reference evidence="2" key="1">
    <citation type="journal article" date="2020" name="Stud. Mycol.">
        <title>101 Dothideomycetes genomes: a test case for predicting lifestyles and emergence of pathogens.</title>
        <authorList>
            <person name="Haridas S."/>
            <person name="Albert R."/>
            <person name="Binder M."/>
            <person name="Bloem J."/>
            <person name="Labutti K."/>
            <person name="Salamov A."/>
            <person name="Andreopoulos B."/>
            <person name="Baker S."/>
            <person name="Barry K."/>
            <person name="Bills G."/>
            <person name="Bluhm B."/>
            <person name="Cannon C."/>
            <person name="Castanera R."/>
            <person name="Culley D."/>
            <person name="Daum C."/>
            <person name="Ezra D."/>
            <person name="Gonzalez J."/>
            <person name="Henrissat B."/>
            <person name="Kuo A."/>
            <person name="Liang C."/>
            <person name="Lipzen A."/>
            <person name="Lutzoni F."/>
            <person name="Magnuson J."/>
            <person name="Mondo S."/>
            <person name="Nolan M."/>
            <person name="Ohm R."/>
            <person name="Pangilinan J."/>
            <person name="Park H.-J."/>
            <person name="Ramirez L."/>
            <person name="Alfaro M."/>
            <person name="Sun H."/>
            <person name="Tritt A."/>
            <person name="Yoshinaga Y."/>
            <person name="Zwiers L.-H."/>
            <person name="Turgeon B."/>
            <person name="Goodwin S."/>
            <person name="Spatafora J."/>
            <person name="Crous P."/>
            <person name="Grigoriev I."/>
        </authorList>
    </citation>
    <scope>NUCLEOTIDE SEQUENCE</scope>
    <source>
        <strain evidence="2">CBS 675.92</strain>
    </source>
</reference>
<dbReference type="Proteomes" id="UP000800035">
    <property type="component" value="Unassembled WGS sequence"/>
</dbReference>